<evidence type="ECO:0000256" key="1">
    <source>
        <dbReference type="ARBA" id="ARBA00004123"/>
    </source>
</evidence>
<evidence type="ECO:0000256" key="2">
    <source>
        <dbReference type="ARBA" id="ARBA00022664"/>
    </source>
</evidence>
<dbReference type="InterPro" id="IPR025069">
    <property type="entry name" value="Cpsf2_C"/>
</dbReference>
<dbReference type="InterPro" id="IPR027075">
    <property type="entry name" value="CPSF2"/>
</dbReference>
<dbReference type="RefSeq" id="XP_005780234.1">
    <property type="nucleotide sequence ID" value="XM_005780177.1"/>
</dbReference>
<keyword evidence="4" id="KW-0694">RNA-binding</keyword>
<dbReference type="SMART" id="SM01027">
    <property type="entry name" value="Beta-Casp"/>
    <property type="match status" value="1"/>
</dbReference>
<dbReference type="SUPFAM" id="SSF56281">
    <property type="entry name" value="Metallo-hydrolase/oxidoreductase"/>
    <property type="match status" value="1"/>
</dbReference>
<reference evidence="6" key="2">
    <citation type="submission" date="2024-10" db="UniProtKB">
        <authorList>
            <consortium name="EnsemblProtists"/>
        </authorList>
    </citation>
    <scope>IDENTIFICATION</scope>
</reference>
<accession>A0A0D3JWC0</accession>
<evidence type="ECO:0000313" key="7">
    <source>
        <dbReference type="Proteomes" id="UP000013827"/>
    </source>
</evidence>
<dbReference type="EnsemblProtists" id="EOD27805">
    <property type="protein sequence ID" value="EOD27805"/>
    <property type="gene ID" value="EMIHUDRAFT_463197"/>
</dbReference>
<keyword evidence="2 4" id="KW-0507">mRNA processing</keyword>
<dbReference type="Pfam" id="PF13299">
    <property type="entry name" value="CPSF100_C"/>
    <property type="match status" value="1"/>
</dbReference>
<dbReference type="InterPro" id="IPR022712">
    <property type="entry name" value="Beta_Casp"/>
</dbReference>
<dbReference type="GO" id="GO:0006398">
    <property type="term" value="P:mRNA 3'-end processing by stem-loop binding and cleavage"/>
    <property type="evidence" value="ECO:0007669"/>
    <property type="project" value="InterPro"/>
</dbReference>
<dbReference type="Pfam" id="PF16661">
    <property type="entry name" value="Lactamase_B_6"/>
    <property type="match status" value="1"/>
</dbReference>
<proteinExistence type="inferred from homology"/>
<evidence type="ECO:0000256" key="4">
    <source>
        <dbReference type="RuleBase" id="RU365006"/>
    </source>
</evidence>
<dbReference type="STRING" id="2903.R1EMB6"/>
<dbReference type="eggNOG" id="KOG1135">
    <property type="taxonomic scope" value="Eukaryota"/>
</dbReference>
<dbReference type="PANTHER" id="PTHR45922:SF1">
    <property type="entry name" value="CLEAVAGE AND POLYADENYLATION SPECIFICITY FACTOR SUBUNIT 2"/>
    <property type="match status" value="1"/>
</dbReference>
<sequence length="547" mass="56489">MASASGSALAAPTTVRTSVHFTPLRGSSGGAAPSGLLEVDGLTLLLDCGWEPPFDVSVLEPLRGVAARVDAVLLSHGDLAHAGGLAFAFARLGLSCPVYATLPVSRLSKLALYDAHEGVAEQSAAGAPFTLDEIDAALSRVSELKYSQTVLLSGRAAGLSLTPLPAGGSLGGAMWRVSKALEEVDTCFRVLELCLVLEAMWAADRKMQRYGLVLLSHVASATVHLAASQLEWMGAQVVLASAADASHGFAARLLPAVCAAPNALLLFTAPPRPGTIGASLLASPMPPTVSLKTRASRRGRRLVSQEVRVRCRVELLDFSGGADGRALRAVLPRLGASSAVLLGVERDAAEEMKAHLEASAPVGRPLAATVATDGERIDASYRLKLDDKLLASLKLTRVAAYDLAHATGFLRKPRDLRRGVAAVLEPPSSAPAAPAPPAIAHAGGGGGAAAPASFDAAAAALAPAAAPPRPTRRRTTLVSAGPLRLPELRNSLAREGVATELETGALLLGGGIVALTRPEPSELVLAGDFGATFLRARKRTFEHLARI</sequence>
<evidence type="ECO:0000313" key="6">
    <source>
        <dbReference type="EnsemblProtists" id="EOD27805"/>
    </source>
</evidence>
<dbReference type="AlphaFoldDB" id="A0A0D3JWC0"/>
<dbReference type="GeneID" id="17273351"/>
<keyword evidence="3 4" id="KW-0539">Nucleus</keyword>
<protein>
    <recommendedName>
        <fullName evidence="4">Cleavage and polyadenylation specificity factor subunit 2</fullName>
    </recommendedName>
    <alternativeName>
        <fullName evidence="4">Cleavage and polyadenylation specificity factor 100 kDa subunit</fullName>
    </alternativeName>
</protein>
<comment type="subcellular location">
    <subcellularLocation>
        <location evidence="1 4">Nucleus</location>
    </subcellularLocation>
</comment>
<dbReference type="GO" id="GO:0003723">
    <property type="term" value="F:RNA binding"/>
    <property type="evidence" value="ECO:0007669"/>
    <property type="project" value="UniProtKB-KW"/>
</dbReference>
<dbReference type="Gene3D" id="3.60.15.10">
    <property type="entry name" value="Ribonuclease Z/Hydroxyacylglutathione hydrolase-like"/>
    <property type="match status" value="1"/>
</dbReference>
<keyword evidence="7" id="KW-1185">Reference proteome</keyword>
<dbReference type="PaxDb" id="2903-EOD27805"/>
<organism evidence="6 7">
    <name type="scientific">Emiliania huxleyi (strain CCMP1516)</name>
    <dbReference type="NCBI Taxonomy" id="280463"/>
    <lineage>
        <taxon>Eukaryota</taxon>
        <taxon>Haptista</taxon>
        <taxon>Haptophyta</taxon>
        <taxon>Prymnesiophyceae</taxon>
        <taxon>Isochrysidales</taxon>
        <taxon>Noelaerhabdaceae</taxon>
        <taxon>Emiliania</taxon>
    </lineage>
</organism>
<dbReference type="Gene3D" id="3.40.50.10890">
    <property type="match status" value="2"/>
</dbReference>
<dbReference type="GO" id="GO:0005847">
    <property type="term" value="C:mRNA cleavage and polyadenylation specificity factor complex"/>
    <property type="evidence" value="ECO:0007669"/>
    <property type="project" value="InterPro"/>
</dbReference>
<dbReference type="PANTHER" id="PTHR45922">
    <property type="entry name" value="CLEAVAGE AND POLYADENYLATION SPECIFICITY FACTOR SUBUNIT 2"/>
    <property type="match status" value="1"/>
</dbReference>
<dbReference type="HOGENOM" id="CLU_498238_0_0_1"/>
<reference evidence="7" key="1">
    <citation type="journal article" date="2013" name="Nature">
        <title>Pan genome of the phytoplankton Emiliania underpins its global distribution.</title>
        <authorList>
            <person name="Read B.A."/>
            <person name="Kegel J."/>
            <person name="Klute M.J."/>
            <person name="Kuo A."/>
            <person name="Lefebvre S.C."/>
            <person name="Maumus F."/>
            <person name="Mayer C."/>
            <person name="Miller J."/>
            <person name="Monier A."/>
            <person name="Salamov A."/>
            <person name="Young J."/>
            <person name="Aguilar M."/>
            <person name="Claverie J.M."/>
            <person name="Frickenhaus S."/>
            <person name="Gonzalez K."/>
            <person name="Herman E.K."/>
            <person name="Lin Y.C."/>
            <person name="Napier J."/>
            <person name="Ogata H."/>
            <person name="Sarno A.F."/>
            <person name="Shmutz J."/>
            <person name="Schroeder D."/>
            <person name="de Vargas C."/>
            <person name="Verret F."/>
            <person name="von Dassow P."/>
            <person name="Valentin K."/>
            <person name="Van de Peer Y."/>
            <person name="Wheeler G."/>
            <person name="Dacks J.B."/>
            <person name="Delwiche C.F."/>
            <person name="Dyhrman S.T."/>
            <person name="Glockner G."/>
            <person name="John U."/>
            <person name="Richards T."/>
            <person name="Worden A.Z."/>
            <person name="Zhang X."/>
            <person name="Grigoriev I.V."/>
            <person name="Allen A.E."/>
            <person name="Bidle K."/>
            <person name="Borodovsky M."/>
            <person name="Bowler C."/>
            <person name="Brownlee C."/>
            <person name="Cock J.M."/>
            <person name="Elias M."/>
            <person name="Gladyshev V.N."/>
            <person name="Groth M."/>
            <person name="Guda C."/>
            <person name="Hadaegh A."/>
            <person name="Iglesias-Rodriguez M.D."/>
            <person name="Jenkins J."/>
            <person name="Jones B.M."/>
            <person name="Lawson T."/>
            <person name="Leese F."/>
            <person name="Lindquist E."/>
            <person name="Lobanov A."/>
            <person name="Lomsadze A."/>
            <person name="Malik S.B."/>
            <person name="Marsh M.E."/>
            <person name="Mackinder L."/>
            <person name="Mock T."/>
            <person name="Mueller-Roeber B."/>
            <person name="Pagarete A."/>
            <person name="Parker M."/>
            <person name="Probert I."/>
            <person name="Quesneville H."/>
            <person name="Raines C."/>
            <person name="Rensing S.A."/>
            <person name="Riano-Pachon D.M."/>
            <person name="Richier S."/>
            <person name="Rokitta S."/>
            <person name="Shiraiwa Y."/>
            <person name="Soanes D.M."/>
            <person name="van der Giezen M."/>
            <person name="Wahlund T.M."/>
            <person name="Williams B."/>
            <person name="Wilson W."/>
            <person name="Wolfe G."/>
            <person name="Wurch L.L."/>
        </authorList>
    </citation>
    <scope>NUCLEOTIDE SEQUENCE</scope>
</reference>
<name>A0A0D3JWC0_EMIH1</name>
<dbReference type="Pfam" id="PF10996">
    <property type="entry name" value="Beta-Casp"/>
    <property type="match status" value="1"/>
</dbReference>
<dbReference type="Proteomes" id="UP000013827">
    <property type="component" value="Unassembled WGS sequence"/>
</dbReference>
<dbReference type="InterPro" id="IPR001279">
    <property type="entry name" value="Metallo-B-lactamas"/>
</dbReference>
<evidence type="ECO:0000256" key="3">
    <source>
        <dbReference type="ARBA" id="ARBA00023242"/>
    </source>
</evidence>
<feature type="domain" description="Beta-Casp" evidence="5">
    <location>
        <begin position="190"/>
        <end position="280"/>
    </location>
</feature>
<dbReference type="InterPro" id="IPR036866">
    <property type="entry name" value="RibonucZ/Hydroxyglut_hydro"/>
</dbReference>
<dbReference type="KEGG" id="ehx:EMIHUDRAFT_463197"/>
<comment type="similarity">
    <text evidence="4">Belongs to the metallo-beta-lactamase superfamily. RNA-metabolizing metallo-beta-lactamase-like family. CPSF2/YSH1 subfamily.</text>
</comment>
<evidence type="ECO:0000259" key="5">
    <source>
        <dbReference type="SMART" id="SM01027"/>
    </source>
</evidence>